<dbReference type="EMBL" id="PHIG01000005">
    <property type="protein sequence ID" value="PJK31433.1"/>
    <property type="molecule type" value="Genomic_DNA"/>
</dbReference>
<feature type="domain" description="HTH luxR-type" evidence="2">
    <location>
        <begin position="103"/>
        <end position="160"/>
    </location>
</feature>
<dbReference type="OrthoDB" id="5497412at2"/>
<organism evidence="3 4">
    <name type="scientific">Minwuia thermotolerans</name>
    <dbReference type="NCBI Taxonomy" id="2056226"/>
    <lineage>
        <taxon>Bacteria</taxon>
        <taxon>Pseudomonadati</taxon>
        <taxon>Pseudomonadota</taxon>
        <taxon>Alphaproteobacteria</taxon>
        <taxon>Minwuiales</taxon>
        <taxon>Minwuiaceae</taxon>
        <taxon>Minwuia</taxon>
    </lineage>
</organism>
<dbReference type="RefSeq" id="WP_109793859.1">
    <property type="nucleotide sequence ID" value="NZ_PHIG01000005.1"/>
</dbReference>
<sequence length="173" mass="18326">MTAGRKDPGHGAGDRRAAILAVLLAVQALCAVFFVGDVITDFGRVGLDLHTAFEALVALMLVAGVVLGGLEMRRTLERNQRAEAALSVASGAFVELIDSYFARWKLTPAESDVAMLALKGFDVAEIAGFRNAAQGTVRAQLARIYAKAGVSNRTQLVGLFVEELMGGRVHNAV</sequence>
<evidence type="ECO:0000259" key="2">
    <source>
        <dbReference type="SMART" id="SM00421"/>
    </source>
</evidence>
<dbReference type="GO" id="GO:0003677">
    <property type="term" value="F:DNA binding"/>
    <property type="evidence" value="ECO:0007669"/>
    <property type="project" value="InterPro"/>
</dbReference>
<evidence type="ECO:0000256" key="1">
    <source>
        <dbReference type="SAM" id="Phobius"/>
    </source>
</evidence>
<comment type="caution">
    <text evidence="3">The sequence shown here is derived from an EMBL/GenBank/DDBJ whole genome shotgun (WGS) entry which is preliminary data.</text>
</comment>
<reference evidence="3 4" key="1">
    <citation type="submission" date="2017-11" db="EMBL/GenBank/DDBJ databases">
        <title>Draft genome sequence of Rhizobiales bacterium SY3-13.</title>
        <authorList>
            <person name="Sun C."/>
        </authorList>
    </citation>
    <scope>NUCLEOTIDE SEQUENCE [LARGE SCALE GENOMIC DNA]</scope>
    <source>
        <strain evidence="3 4">SY3-13</strain>
    </source>
</reference>
<dbReference type="AlphaFoldDB" id="A0A2M9G6V2"/>
<feature type="transmembrane region" description="Helical" evidence="1">
    <location>
        <begin position="51"/>
        <end position="70"/>
    </location>
</feature>
<evidence type="ECO:0000313" key="3">
    <source>
        <dbReference type="EMBL" id="PJK31433.1"/>
    </source>
</evidence>
<dbReference type="InterPro" id="IPR036388">
    <property type="entry name" value="WH-like_DNA-bd_sf"/>
</dbReference>
<keyword evidence="1" id="KW-1133">Transmembrane helix</keyword>
<dbReference type="Gene3D" id="1.10.10.10">
    <property type="entry name" value="Winged helix-like DNA-binding domain superfamily/Winged helix DNA-binding domain"/>
    <property type="match status" value="1"/>
</dbReference>
<dbReference type="SUPFAM" id="SSF46894">
    <property type="entry name" value="C-terminal effector domain of the bipartite response regulators"/>
    <property type="match status" value="1"/>
</dbReference>
<protein>
    <submittedName>
        <fullName evidence="3">LuxR family transcriptional regulator</fullName>
    </submittedName>
</protein>
<dbReference type="SMART" id="SM00421">
    <property type="entry name" value="HTH_LUXR"/>
    <property type="match status" value="1"/>
</dbReference>
<dbReference type="InterPro" id="IPR016032">
    <property type="entry name" value="Sig_transdc_resp-reg_C-effctor"/>
</dbReference>
<proteinExistence type="predicted"/>
<keyword evidence="1" id="KW-0812">Transmembrane</keyword>
<feature type="transmembrane region" description="Helical" evidence="1">
    <location>
        <begin position="20"/>
        <end position="39"/>
    </location>
</feature>
<dbReference type="Proteomes" id="UP000229498">
    <property type="component" value="Unassembled WGS sequence"/>
</dbReference>
<dbReference type="Pfam" id="PF00196">
    <property type="entry name" value="GerE"/>
    <property type="match status" value="1"/>
</dbReference>
<accession>A0A2M9G6V2</accession>
<keyword evidence="1" id="KW-0472">Membrane</keyword>
<keyword evidence="4" id="KW-1185">Reference proteome</keyword>
<dbReference type="InterPro" id="IPR000792">
    <property type="entry name" value="Tscrpt_reg_LuxR_C"/>
</dbReference>
<dbReference type="GO" id="GO:0006355">
    <property type="term" value="P:regulation of DNA-templated transcription"/>
    <property type="evidence" value="ECO:0007669"/>
    <property type="project" value="InterPro"/>
</dbReference>
<name>A0A2M9G6V2_9PROT</name>
<evidence type="ECO:0000313" key="4">
    <source>
        <dbReference type="Proteomes" id="UP000229498"/>
    </source>
</evidence>
<gene>
    <name evidence="3" type="ORF">CVT23_01800</name>
</gene>